<organism evidence="1 2">
    <name type="scientific">Pantoea piersonii</name>
    <dbReference type="NCBI Taxonomy" id="2364647"/>
    <lineage>
        <taxon>Bacteria</taxon>
        <taxon>Pseudomonadati</taxon>
        <taxon>Pseudomonadota</taxon>
        <taxon>Gammaproteobacteria</taxon>
        <taxon>Enterobacterales</taxon>
        <taxon>Erwiniaceae</taxon>
        <taxon>Pantoea</taxon>
    </lineage>
</organism>
<proteinExistence type="predicted"/>
<name>A0AAJ5U906_9GAMM</name>
<dbReference type="RefSeq" id="WP_269949372.1">
    <property type="nucleotide sequence ID" value="NZ_CP104758.1"/>
</dbReference>
<evidence type="ECO:0000313" key="2">
    <source>
        <dbReference type="Proteomes" id="UP001211544"/>
    </source>
</evidence>
<keyword evidence="2" id="KW-1185">Reference proteome</keyword>
<dbReference type="KEGG" id="kpie:N5580_13305"/>
<sequence>MMQFTEERKKALIGRLNQIAEKLKWHNAAYAQDVLLAVDALNATAPQPVKVNLTGIMASFPAVGEGIYLEKAGVERAIRKAGGQVEE</sequence>
<dbReference type="EMBL" id="CP104758">
    <property type="protein sequence ID" value="WBG90064.1"/>
    <property type="molecule type" value="Genomic_DNA"/>
</dbReference>
<protein>
    <submittedName>
        <fullName evidence="1">Uncharacterized protein</fullName>
    </submittedName>
</protein>
<accession>A0AAJ5U906</accession>
<gene>
    <name evidence="1" type="ORF">N5580_13305</name>
</gene>
<reference evidence="1 2" key="1">
    <citation type="journal article" date="2022" name="J Glob Antimicrob Resist">
        <title>First complete genome of a multidrug resistant strain of the novel human pathogen Kalamiella piersonii (GABEKP28) identified in human saliva.</title>
        <authorList>
            <person name="McDonagh F."/>
            <person name="Singh N.K."/>
            <person name="Venkateswaran K."/>
            <person name="Lonappan A.M."/>
            <person name="Hallahan B."/>
            <person name="Tuohy A."/>
            <person name="Burke L."/>
            <person name="Kovarova A."/>
            <person name="Miliotis G."/>
        </authorList>
    </citation>
    <scope>NUCLEOTIDE SEQUENCE [LARGE SCALE GENOMIC DNA]</scope>
    <source>
        <strain evidence="1 2">GABEKP28</strain>
    </source>
</reference>
<evidence type="ECO:0000313" key="1">
    <source>
        <dbReference type="EMBL" id="WBG90064.1"/>
    </source>
</evidence>
<dbReference type="AlphaFoldDB" id="A0AAJ5U906"/>
<dbReference type="Proteomes" id="UP001211544">
    <property type="component" value="Chromosome"/>
</dbReference>